<evidence type="ECO:0000313" key="4">
    <source>
        <dbReference type="EMBL" id="PPD57586.1"/>
    </source>
</evidence>
<dbReference type="Gene3D" id="1.10.760.10">
    <property type="entry name" value="Cytochrome c-like domain"/>
    <property type="match status" value="1"/>
</dbReference>
<keyword evidence="2" id="KW-0479">Metal-binding</keyword>
<accession>A0A2P5P5K9</accession>
<dbReference type="InterPro" id="IPR036909">
    <property type="entry name" value="Cyt_c-like_dom_sf"/>
</dbReference>
<dbReference type="PROSITE" id="PS51007">
    <property type="entry name" value="CYTC"/>
    <property type="match status" value="1"/>
</dbReference>
<organism evidence="4 5">
    <name type="scientific">Dehalogenimonas etheniformans</name>
    <dbReference type="NCBI Taxonomy" id="1536648"/>
    <lineage>
        <taxon>Bacteria</taxon>
        <taxon>Bacillati</taxon>
        <taxon>Chloroflexota</taxon>
        <taxon>Dehalococcoidia</taxon>
        <taxon>Dehalococcoidales</taxon>
        <taxon>Dehalococcoidaceae</taxon>
        <taxon>Dehalogenimonas</taxon>
    </lineage>
</organism>
<dbReference type="Proteomes" id="UP000235653">
    <property type="component" value="Unassembled WGS sequence"/>
</dbReference>
<dbReference type="RefSeq" id="WP_102330598.1">
    <property type="nucleotide sequence ID" value="NZ_CP058566.2"/>
</dbReference>
<dbReference type="GO" id="GO:0020037">
    <property type="term" value="F:heme binding"/>
    <property type="evidence" value="ECO:0007669"/>
    <property type="project" value="InterPro"/>
</dbReference>
<evidence type="ECO:0000256" key="2">
    <source>
        <dbReference type="ARBA" id="ARBA00022723"/>
    </source>
</evidence>
<evidence type="ECO:0000256" key="1">
    <source>
        <dbReference type="ARBA" id="ARBA00022617"/>
    </source>
</evidence>
<keyword evidence="5" id="KW-1185">Reference proteome</keyword>
<dbReference type="PROSITE" id="PS51257">
    <property type="entry name" value="PROKAR_LIPOPROTEIN"/>
    <property type="match status" value="1"/>
</dbReference>
<dbReference type="SUPFAM" id="SSF46626">
    <property type="entry name" value="Cytochrome c"/>
    <property type="match status" value="1"/>
</dbReference>
<dbReference type="EMBL" id="JQAN02000011">
    <property type="protein sequence ID" value="PPD57586.1"/>
    <property type="molecule type" value="Genomic_DNA"/>
</dbReference>
<dbReference type="GO" id="GO:0046872">
    <property type="term" value="F:metal ion binding"/>
    <property type="evidence" value="ECO:0007669"/>
    <property type="project" value="UniProtKB-KW"/>
</dbReference>
<reference evidence="4 5" key="1">
    <citation type="journal article" date="2017" name="ISME J.">
        <title>Grape pomace compost harbors organohalide-respiring Dehalogenimonas species with novel reductive dehalogenase genes.</title>
        <authorList>
            <person name="Yang Y."/>
            <person name="Higgins S.A."/>
            <person name="Yan J."/>
            <person name="Simsir B."/>
            <person name="Chourey K."/>
            <person name="Iyer R."/>
            <person name="Hettich R.L."/>
            <person name="Baldwin B."/>
            <person name="Ogles D.M."/>
            <person name="Loffler F.E."/>
        </authorList>
    </citation>
    <scope>NUCLEOTIDE SEQUENCE [LARGE SCALE GENOMIC DNA]</scope>
    <source>
        <strain evidence="4 5">GP</strain>
    </source>
</reference>
<dbReference type="AlphaFoldDB" id="A0A2P5P5K9"/>
<sequence>MKKLLKGAAIYTLLTVIVLATVTGCGNGSEAATKTTDTPANTAGVTGLELYTNNCARCHADDRTGTVYGKGITAANSTIANSTVDQLSTLIAFHRAGLHLTPEQLTALSNYLKN</sequence>
<dbReference type="GO" id="GO:0009055">
    <property type="term" value="F:electron transfer activity"/>
    <property type="evidence" value="ECO:0007669"/>
    <property type="project" value="InterPro"/>
</dbReference>
<evidence type="ECO:0000313" key="5">
    <source>
        <dbReference type="Proteomes" id="UP000235653"/>
    </source>
</evidence>
<gene>
    <name evidence="4" type="ORF">JP09_007510</name>
</gene>
<comment type="caution">
    <text evidence="4">The sequence shown here is derived from an EMBL/GenBank/DDBJ whole genome shotgun (WGS) entry which is preliminary data.</text>
</comment>
<keyword evidence="1" id="KW-0349">Heme</keyword>
<dbReference type="InterPro" id="IPR009056">
    <property type="entry name" value="Cyt_c-like_dom"/>
</dbReference>
<protein>
    <submittedName>
        <fullName evidence="4">Uncharacterized protein</fullName>
    </submittedName>
</protein>
<keyword evidence="3" id="KW-0408">Iron</keyword>
<name>A0A2P5P5K9_9CHLR</name>
<evidence type="ECO:0000256" key="3">
    <source>
        <dbReference type="ARBA" id="ARBA00023004"/>
    </source>
</evidence>
<dbReference type="OrthoDB" id="158402at2"/>
<proteinExistence type="predicted"/>